<protein>
    <submittedName>
        <fullName evidence="1">Uncharacterized protein</fullName>
    </submittedName>
</protein>
<gene>
    <name evidence="1" type="ORF">MAGb_7930</name>
</gene>
<dbReference type="InterPro" id="IPR019057">
    <property type="entry name" value="Restrct_endonuc_II_Eco47II"/>
</dbReference>
<reference evidence="1 2" key="1">
    <citation type="journal article" date="2012" name="Appl. Environ. Microbiol.">
        <title>Emergence of Atypical Mycoplasma agalactiae Strains Harboring a New Prophage and Associated with an Alpine Wild Ungulate Mortality Episode.</title>
        <authorList>
            <person name="Tardy F."/>
            <person name="Baranowski E."/>
            <person name="Nouvel L.X."/>
            <person name="Mick V."/>
            <person name="Manso-Silvan L."/>
            <person name="Thiaucourt F."/>
            <person name="Thebault P."/>
            <person name="Breton M."/>
            <person name="Sirand-Pugnet P."/>
            <person name="Blanchard A."/>
            <person name="Garnier A."/>
            <person name="Gibert P."/>
            <person name="Game Y."/>
            <person name="Poumarat F."/>
            <person name="Citti C."/>
        </authorList>
    </citation>
    <scope>NUCLEOTIDE SEQUENCE [LARGE SCALE GENOMIC DNA]</scope>
    <source>
        <strain evidence="1 2">14628</strain>
    </source>
</reference>
<dbReference type="GO" id="GO:0009036">
    <property type="term" value="F:type II site-specific deoxyribonuclease activity"/>
    <property type="evidence" value="ECO:0007669"/>
    <property type="project" value="InterPro"/>
</dbReference>
<dbReference type="Proteomes" id="UP000003181">
    <property type="component" value="Unassembled WGS sequence"/>
</dbReference>
<organism evidence="1 2">
    <name type="scientific">Mycoplasmopsis agalactiae 14628</name>
    <dbReference type="NCBI Taxonomy" id="1110504"/>
    <lineage>
        <taxon>Bacteria</taxon>
        <taxon>Bacillati</taxon>
        <taxon>Mycoplasmatota</taxon>
        <taxon>Mycoplasmoidales</taxon>
        <taxon>Metamycoplasmataceae</taxon>
        <taxon>Mycoplasmopsis</taxon>
    </lineage>
</organism>
<name>I5D529_MYCAA</name>
<dbReference type="GO" id="GO:0003677">
    <property type="term" value="F:DNA binding"/>
    <property type="evidence" value="ECO:0007669"/>
    <property type="project" value="InterPro"/>
</dbReference>
<comment type="caution">
    <text evidence="1">The sequence shown here is derived from an EMBL/GenBank/DDBJ whole genome shotgun (WGS) entry which is preliminary data.</text>
</comment>
<dbReference type="RefSeq" id="WP_004024502.1">
    <property type="nucleotide sequence ID" value="NZ_AJPR01000012.1"/>
</dbReference>
<dbReference type="EMBL" id="AJPR01000012">
    <property type="protein sequence ID" value="EIN14788.1"/>
    <property type="molecule type" value="Genomic_DNA"/>
</dbReference>
<accession>I5D529</accession>
<evidence type="ECO:0000313" key="2">
    <source>
        <dbReference type="Proteomes" id="UP000003181"/>
    </source>
</evidence>
<dbReference type="AlphaFoldDB" id="I5D529"/>
<sequence length="54" mass="6703">MNKSFILNFISEQDFEEHVFNTIKQYRESLKSIDLKKFNKRVIKFRFRLDISFI</sequence>
<dbReference type="OrthoDB" id="9806692at2"/>
<dbReference type="Pfam" id="PF09553">
    <property type="entry name" value="RE_Eco47II"/>
    <property type="match status" value="1"/>
</dbReference>
<dbReference type="GO" id="GO:0009307">
    <property type="term" value="P:DNA restriction-modification system"/>
    <property type="evidence" value="ECO:0007669"/>
    <property type="project" value="InterPro"/>
</dbReference>
<evidence type="ECO:0000313" key="1">
    <source>
        <dbReference type="EMBL" id="EIN14788.1"/>
    </source>
</evidence>
<proteinExistence type="predicted"/>